<feature type="domain" description="Multidrug resistance protein MdtA-like C-terminal permuted SH3" evidence="1">
    <location>
        <begin position="344"/>
        <end position="396"/>
    </location>
</feature>
<evidence type="ECO:0000259" key="1">
    <source>
        <dbReference type="Pfam" id="PF25967"/>
    </source>
</evidence>
<protein>
    <submittedName>
        <fullName evidence="2">HlyD family efflux transporter periplasmic adaptor subunit</fullName>
    </submittedName>
</protein>
<dbReference type="InterPro" id="IPR058627">
    <property type="entry name" value="MdtA-like_C"/>
</dbReference>
<dbReference type="SUPFAM" id="SSF111369">
    <property type="entry name" value="HlyD-like secretion proteins"/>
    <property type="match status" value="1"/>
</dbReference>
<evidence type="ECO:0000313" key="2">
    <source>
        <dbReference type="EMBL" id="MCV2863787.1"/>
    </source>
</evidence>
<dbReference type="Gene3D" id="2.40.30.170">
    <property type="match status" value="1"/>
</dbReference>
<dbReference type="RefSeq" id="WP_263720249.1">
    <property type="nucleotide sequence ID" value="NZ_JAOWLA010000002.1"/>
</dbReference>
<reference evidence="2 3" key="1">
    <citation type="submission" date="2022-10" db="EMBL/GenBank/DDBJ databases">
        <title>Defluviimonas sp. nov., isolated from ocean surface water.</title>
        <authorList>
            <person name="He W."/>
            <person name="Wang L."/>
            <person name="Zhang D.-F."/>
        </authorList>
    </citation>
    <scope>NUCLEOTIDE SEQUENCE [LARGE SCALE GENOMIC DNA]</scope>
    <source>
        <strain evidence="2 3">WL0075</strain>
    </source>
</reference>
<gene>
    <name evidence="2" type="ORF">OE647_03415</name>
</gene>
<dbReference type="Proteomes" id="UP001652503">
    <property type="component" value="Unassembled WGS sequence"/>
</dbReference>
<sequence>MSLLKTVFLRGLAVALPSAAGVAAIMLSGAIAQAPESKGKSPNPAPVRVLTLAPVEIVPRVIGYGAVGPAREWRAVARIDGEVVETAPDLANGENVSAGTPLLRIDDTDLRLALAQTDAQLRALDVKDATLRASRALSQSDLELSAAELARQRTLQDQGVATRSRLEQADRAVLAARAKVTEIDNQMALNAAEREVLTAQRDIARRSLDFTTIRAPYDLRIGAVSAELGQVVTRGATLFTAEGTEAAEIAAQFPLGRMAPVVRALGPEVQVSNLRAVVRLPVPGHIAEWPATVMRVGEAIDARTQSANIVVRVDDPLDLTQPGLRPPLRRNMYVEVELSAPARQALVIPAEAISAGRVLLVGADDRLETRSIVPAYAIGGLAIVTEGLAAGDRLVVTDPTLAIPGMAVTPLEDARLAAAIAAEAKGGGTGE</sequence>
<dbReference type="PANTHER" id="PTHR30469:SF15">
    <property type="entry name" value="HLYD FAMILY OF SECRETION PROTEINS"/>
    <property type="match status" value="1"/>
</dbReference>
<dbReference type="Gene3D" id="2.40.50.100">
    <property type="match status" value="1"/>
</dbReference>
<dbReference type="EMBL" id="JAOWLA010000002">
    <property type="protein sequence ID" value="MCV2863787.1"/>
    <property type="molecule type" value="Genomic_DNA"/>
</dbReference>
<proteinExistence type="predicted"/>
<organism evidence="2 3">
    <name type="scientific">Albidovulum sediminicola</name>
    <dbReference type="NCBI Taxonomy" id="2984331"/>
    <lineage>
        <taxon>Bacteria</taxon>
        <taxon>Pseudomonadati</taxon>
        <taxon>Pseudomonadota</taxon>
        <taxon>Alphaproteobacteria</taxon>
        <taxon>Rhodobacterales</taxon>
        <taxon>Paracoccaceae</taxon>
        <taxon>Albidovulum</taxon>
    </lineage>
</organism>
<dbReference type="PANTHER" id="PTHR30469">
    <property type="entry name" value="MULTIDRUG RESISTANCE PROTEIN MDTA"/>
    <property type="match status" value="1"/>
</dbReference>
<dbReference type="Gene3D" id="2.40.420.20">
    <property type="match status" value="1"/>
</dbReference>
<evidence type="ECO:0000313" key="3">
    <source>
        <dbReference type="Proteomes" id="UP001652503"/>
    </source>
</evidence>
<name>A0ABT2YY35_9RHOB</name>
<accession>A0ABT2YY35</accession>
<keyword evidence="3" id="KW-1185">Reference proteome</keyword>
<dbReference type="Gene3D" id="1.10.287.470">
    <property type="entry name" value="Helix hairpin bin"/>
    <property type="match status" value="1"/>
</dbReference>
<comment type="caution">
    <text evidence="2">The sequence shown here is derived from an EMBL/GenBank/DDBJ whole genome shotgun (WGS) entry which is preliminary data.</text>
</comment>
<dbReference type="Pfam" id="PF25967">
    <property type="entry name" value="RND-MFP_C"/>
    <property type="match status" value="1"/>
</dbReference>